<dbReference type="EMBL" id="JACEON010000010">
    <property type="protein sequence ID" value="MBA4612380.1"/>
    <property type="molecule type" value="Genomic_DNA"/>
</dbReference>
<dbReference type="NCBIfam" id="TIGR03889">
    <property type="entry name" value="nitrile_acc"/>
    <property type="match status" value="1"/>
</dbReference>
<dbReference type="RefSeq" id="WP_181760615.1">
    <property type="nucleotide sequence ID" value="NZ_BMCR01000009.1"/>
</dbReference>
<dbReference type="InterPro" id="IPR023808">
    <property type="entry name" value="Nitrile_Hydratase_acc_put"/>
</dbReference>
<dbReference type="SUPFAM" id="SSF50090">
    <property type="entry name" value="Electron transport accessory proteins"/>
    <property type="match status" value="1"/>
</dbReference>
<keyword evidence="4" id="KW-1185">Reference proteome</keyword>
<reference evidence="3 4" key="2">
    <citation type="submission" date="2020-08" db="EMBL/GenBank/DDBJ databases">
        <title>Stappia taiwanensis sp. nov., isolated from a coastal thermal spring.</title>
        <authorList>
            <person name="Kampfer P."/>
        </authorList>
    </citation>
    <scope>NUCLEOTIDE SEQUENCE [LARGE SCALE GENOMIC DNA]</scope>
    <source>
        <strain evidence="3 4">DSM 23284</strain>
    </source>
</reference>
<dbReference type="AlphaFoldDB" id="A0A838Y084"/>
<gene>
    <name evidence="3" type="ORF">H1W37_12000</name>
</gene>
<name>A0A838Y084_9HYPH</name>
<reference evidence="3 4" key="1">
    <citation type="submission" date="2020-07" db="EMBL/GenBank/DDBJ databases">
        <authorList>
            <person name="Li M."/>
        </authorList>
    </citation>
    <scope>NUCLEOTIDE SEQUENCE [LARGE SCALE GENOMIC DNA]</scope>
    <source>
        <strain evidence="3 4">DSM 23284</strain>
    </source>
</reference>
<evidence type="ECO:0000256" key="1">
    <source>
        <dbReference type="SAM" id="MobiDB-lite"/>
    </source>
</evidence>
<dbReference type="Pfam" id="PF21006">
    <property type="entry name" value="NHase_beta_N"/>
    <property type="match status" value="1"/>
</dbReference>
<dbReference type="InterPro" id="IPR049054">
    <property type="entry name" value="CN_hydtase_beta-like_N"/>
</dbReference>
<proteinExistence type="predicted"/>
<evidence type="ECO:0000313" key="4">
    <source>
        <dbReference type="Proteomes" id="UP000559404"/>
    </source>
</evidence>
<dbReference type="Gene3D" id="1.10.472.20">
    <property type="entry name" value="Nitrile hydratase, beta subunit"/>
    <property type="match status" value="1"/>
</dbReference>
<dbReference type="InterPro" id="IPR008990">
    <property type="entry name" value="Elect_transpt_acc-like_dom_sf"/>
</dbReference>
<dbReference type="Proteomes" id="UP000559404">
    <property type="component" value="Unassembled WGS sequence"/>
</dbReference>
<evidence type="ECO:0000313" key="3">
    <source>
        <dbReference type="EMBL" id="MBA4612380.1"/>
    </source>
</evidence>
<protein>
    <submittedName>
        <fullName evidence="3">Nitrile hydratase accessory protein</fullName>
    </submittedName>
</protein>
<organism evidence="3 4">
    <name type="scientific">Stappia taiwanensis</name>
    <dbReference type="NCBI Taxonomy" id="992267"/>
    <lineage>
        <taxon>Bacteria</taxon>
        <taxon>Pseudomonadati</taxon>
        <taxon>Pseudomonadota</taxon>
        <taxon>Alphaproteobacteria</taxon>
        <taxon>Hyphomicrobiales</taxon>
        <taxon>Stappiaceae</taxon>
        <taxon>Stappia</taxon>
    </lineage>
</organism>
<dbReference type="InterPro" id="IPR042262">
    <property type="entry name" value="CN_hydtase_beta_C"/>
</dbReference>
<feature type="domain" description="Nitrile hydratase beta subunit-like N-terminal" evidence="2">
    <location>
        <begin position="6"/>
        <end position="90"/>
    </location>
</feature>
<comment type="caution">
    <text evidence="3">The sequence shown here is derived from an EMBL/GenBank/DDBJ whole genome shotgun (WGS) entry which is preliminary data.</text>
</comment>
<sequence length="114" mass="12582">MPKKGTEPVFREPWEARAFAMALALHEKGLFTWSQWAEVLSAEIRAAQAAGDPDCGDSYYRHWLRALEKMVTGHQVTSASGMEARRLAWQRAAEATPHGEPIELGRDGAPVPPA</sequence>
<evidence type="ECO:0000259" key="2">
    <source>
        <dbReference type="Pfam" id="PF21006"/>
    </source>
</evidence>
<accession>A0A838Y084</accession>
<feature type="region of interest" description="Disordered" evidence="1">
    <location>
        <begin position="92"/>
        <end position="114"/>
    </location>
</feature>